<dbReference type="RefSeq" id="WP_131905647.1">
    <property type="nucleotide sequence ID" value="NZ_BAAAFU010000004.1"/>
</dbReference>
<gene>
    <name evidence="6" type="ORF">EV695_1873</name>
</gene>
<dbReference type="SMART" id="SM00100">
    <property type="entry name" value="cNMP"/>
    <property type="match status" value="1"/>
</dbReference>
<evidence type="ECO:0000259" key="5">
    <source>
        <dbReference type="PROSITE" id="PS51063"/>
    </source>
</evidence>
<dbReference type="PROSITE" id="PS51063">
    <property type="entry name" value="HTH_CRP_2"/>
    <property type="match status" value="1"/>
</dbReference>
<dbReference type="SMART" id="SM00419">
    <property type="entry name" value="HTH_CRP"/>
    <property type="match status" value="1"/>
</dbReference>
<evidence type="ECO:0000259" key="4">
    <source>
        <dbReference type="PROSITE" id="PS50042"/>
    </source>
</evidence>
<dbReference type="AlphaFoldDB" id="A0A4R1F0P9"/>
<dbReference type="InterPro" id="IPR018488">
    <property type="entry name" value="cNMP-bd_CS"/>
</dbReference>
<dbReference type="Gene3D" id="2.60.120.10">
    <property type="entry name" value="Jelly Rolls"/>
    <property type="match status" value="1"/>
</dbReference>
<dbReference type="PANTHER" id="PTHR24567:SF74">
    <property type="entry name" value="HTH-TYPE TRANSCRIPTIONAL REGULATOR ARCR"/>
    <property type="match status" value="1"/>
</dbReference>
<organism evidence="6 7">
    <name type="scientific">Cocleimonas flava</name>
    <dbReference type="NCBI Taxonomy" id="634765"/>
    <lineage>
        <taxon>Bacteria</taxon>
        <taxon>Pseudomonadati</taxon>
        <taxon>Pseudomonadota</taxon>
        <taxon>Gammaproteobacteria</taxon>
        <taxon>Thiotrichales</taxon>
        <taxon>Thiotrichaceae</taxon>
        <taxon>Cocleimonas</taxon>
    </lineage>
</organism>
<dbReference type="Pfam" id="PF00027">
    <property type="entry name" value="cNMP_binding"/>
    <property type="match status" value="1"/>
</dbReference>
<feature type="domain" description="HTH crp-type" evidence="5">
    <location>
        <begin position="158"/>
        <end position="227"/>
    </location>
</feature>
<dbReference type="Gene3D" id="1.10.10.10">
    <property type="entry name" value="Winged helix-like DNA-binding domain superfamily/Winged helix DNA-binding domain"/>
    <property type="match status" value="1"/>
</dbReference>
<dbReference type="SUPFAM" id="SSF51206">
    <property type="entry name" value="cAMP-binding domain-like"/>
    <property type="match status" value="1"/>
</dbReference>
<dbReference type="PRINTS" id="PR00103">
    <property type="entry name" value="CAMPKINASE"/>
</dbReference>
<dbReference type="InterPro" id="IPR036390">
    <property type="entry name" value="WH_DNA-bd_sf"/>
</dbReference>
<accession>A0A4R1F0P9</accession>
<dbReference type="InterPro" id="IPR018490">
    <property type="entry name" value="cNMP-bd_dom_sf"/>
</dbReference>
<evidence type="ECO:0000313" key="7">
    <source>
        <dbReference type="Proteomes" id="UP000294887"/>
    </source>
</evidence>
<feature type="domain" description="Cyclic nucleotide-binding" evidence="4">
    <location>
        <begin position="24"/>
        <end position="127"/>
    </location>
</feature>
<dbReference type="PROSITE" id="PS00889">
    <property type="entry name" value="CNMP_BINDING_2"/>
    <property type="match status" value="1"/>
</dbReference>
<dbReference type="GO" id="GO:0003700">
    <property type="term" value="F:DNA-binding transcription factor activity"/>
    <property type="evidence" value="ECO:0007669"/>
    <property type="project" value="TreeGrafter"/>
</dbReference>
<dbReference type="Pfam" id="PF13545">
    <property type="entry name" value="HTH_Crp_2"/>
    <property type="match status" value="1"/>
</dbReference>
<keyword evidence="3" id="KW-0804">Transcription</keyword>
<proteinExistence type="predicted"/>
<sequence>MSSSLNDSNLLLTNRAKQLENIEFFKGMNMSELTELAGMMKEIKYKKNTIVINQGDLSRSLFVIVYGRLKVFATDEEGNQTIFTFLNNGDFFGELSLLDDAPRSATVYTLEDSTVLNLDHVRFKDFIDTHPTACWPLFKSLTSRIRTMDQTICSLTSRDIYGRLIETLYKQAEENADGVLITQKLTHQDFAEMIGSSREMISRIFKDLKKGGYISVERKQVSILKRLPSQW</sequence>
<name>A0A4R1F0P9_9GAMM</name>
<dbReference type="InterPro" id="IPR000595">
    <property type="entry name" value="cNMP-bd_dom"/>
</dbReference>
<dbReference type="InterPro" id="IPR014710">
    <property type="entry name" value="RmlC-like_jellyroll"/>
</dbReference>
<keyword evidence="7" id="KW-1185">Reference proteome</keyword>
<keyword evidence="2" id="KW-0238">DNA-binding</keyword>
<dbReference type="CDD" id="cd00092">
    <property type="entry name" value="HTH_CRP"/>
    <property type="match status" value="1"/>
</dbReference>
<reference evidence="6 7" key="1">
    <citation type="submission" date="2019-03" db="EMBL/GenBank/DDBJ databases">
        <title>Genomic Encyclopedia of Type Strains, Phase IV (KMG-IV): sequencing the most valuable type-strain genomes for metagenomic binning, comparative biology and taxonomic classification.</title>
        <authorList>
            <person name="Goeker M."/>
        </authorList>
    </citation>
    <scope>NUCLEOTIDE SEQUENCE [LARGE SCALE GENOMIC DNA]</scope>
    <source>
        <strain evidence="6 7">DSM 24830</strain>
    </source>
</reference>
<dbReference type="GO" id="GO:0005829">
    <property type="term" value="C:cytosol"/>
    <property type="evidence" value="ECO:0007669"/>
    <property type="project" value="TreeGrafter"/>
</dbReference>
<dbReference type="SUPFAM" id="SSF46785">
    <property type="entry name" value="Winged helix' DNA-binding domain"/>
    <property type="match status" value="1"/>
</dbReference>
<evidence type="ECO:0000256" key="1">
    <source>
        <dbReference type="ARBA" id="ARBA00023015"/>
    </source>
</evidence>
<dbReference type="PANTHER" id="PTHR24567">
    <property type="entry name" value="CRP FAMILY TRANSCRIPTIONAL REGULATORY PROTEIN"/>
    <property type="match status" value="1"/>
</dbReference>
<evidence type="ECO:0000256" key="2">
    <source>
        <dbReference type="ARBA" id="ARBA00023125"/>
    </source>
</evidence>
<dbReference type="PROSITE" id="PS50042">
    <property type="entry name" value="CNMP_BINDING_3"/>
    <property type="match status" value="1"/>
</dbReference>
<evidence type="ECO:0000256" key="3">
    <source>
        <dbReference type="ARBA" id="ARBA00023163"/>
    </source>
</evidence>
<dbReference type="InterPro" id="IPR012318">
    <property type="entry name" value="HTH_CRP"/>
</dbReference>
<dbReference type="OrthoDB" id="61906at2"/>
<comment type="caution">
    <text evidence="6">The sequence shown here is derived from an EMBL/GenBank/DDBJ whole genome shotgun (WGS) entry which is preliminary data.</text>
</comment>
<protein>
    <submittedName>
        <fullName evidence="6">CRP/FNR family cyclic AMP-dependent transcriptional regulator</fullName>
    </submittedName>
</protein>
<keyword evidence="1" id="KW-0805">Transcription regulation</keyword>
<dbReference type="EMBL" id="SMFQ01000003">
    <property type="protein sequence ID" value="TCJ87363.1"/>
    <property type="molecule type" value="Genomic_DNA"/>
</dbReference>
<dbReference type="InterPro" id="IPR050397">
    <property type="entry name" value="Env_Response_Regulators"/>
</dbReference>
<dbReference type="CDD" id="cd00038">
    <property type="entry name" value="CAP_ED"/>
    <property type="match status" value="1"/>
</dbReference>
<dbReference type="Proteomes" id="UP000294887">
    <property type="component" value="Unassembled WGS sequence"/>
</dbReference>
<dbReference type="InterPro" id="IPR036388">
    <property type="entry name" value="WH-like_DNA-bd_sf"/>
</dbReference>
<dbReference type="GO" id="GO:0003677">
    <property type="term" value="F:DNA binding"/>
    <property type="evidence" value="ECO:0007669"/>
    <property type="project" value="UniProtKB-KW"/>
</dbReference>
<evidence type="ECO:0000313" key="6">
    <source>
        <dbReference type="EMBL" id="TCJ87363.1"/>
    </source>
</evidence>